<evidence type="ECO:0000313" key="2">
    <source>
        <dbReference type="EMBL" id="OGZ70268.1"/>
    </source>
</evidence>
<dbReference type="InterPro" id="IPR021301">
    <property type="entry name" value="DUF2779"/>
</dbReference>
<protein>
    <recommendedName>
        <fullName evidence="1">DUF2779 domain-containing protein</fullName>
    </recommendedName>
</protein>
<dbReference type="AlphaFoldDB" id="A0A1G2I888"/>
<comment type="caution">
    <text evidence="2">The sequence shown here is derived from an EMBL/GenBank/DDBJ whole genome shotgun (WGS) entry which is preliminary data.</text>
</comment>
<sequence length="502" mass="58598">MRLISKSTFLNYLTCPKDAWFRMHKPELDEFKVSETQQNIFDLGYEVEEYAKQLNIFSGMIEVVARGAELKKEVDNLISKKTPAIYQATFIAEDYLIRCDMLVWNKLTSKWDLYEIKASSSRKDTGERDHISDVSFQTIVLEKYGVPIDKKYVVHLNSEYVRKGKINVEELFVMSDCTQKVEERKLTIVGEMEQAKEYLNQEKEPKNGCDCLYYGRSSHCATFYISHPDIPKYSVHDLVYIGKSRNKLKQLVEQGIYNLQDINDVSEFTNVQQNQIQTYKSNSEIIVLDKIANIINGYNYPLCFLDYETFAPSIPIYDGFSPYKRIPIQFSLHIIDKKGGPLRHLEYLHQENSDPSEIIAKYLIENIEPEGTVLAWNVGFEKSVTIEIASRLPEYKITLQRICGQMQDLMDIFSKQYYIHKDFKGRANIEVVMNVLLPEMTYDNLPYTGQDVGFVWWKDIANKGLNIKERDKKIHLIKEYCKQDTFVMVDIFRILNGMINKK</sequence>
<proteinExistence type="predicted"/>
<dbReference type="Proteomes" id="UP000176308">
    <property type="component" value="Unassembled WGS sequence"/>
</dbReference>
<feature type="domain" description="DUF2779" evidence="1">
    <location>
        <begin position="303"/>
        <end position="426"/>
    </location>
</feature>
<organism evidence="2 3">
    <name type="scientific">Candidatus Staskawiczbacteria bacterium RIFCSPLOWO2_01_FULL_33_9</name>
    <dbReference type="NCBI Taxonomy" id="1802211"/>
    <lineage>
        <taxon>Bacteria</taxon>
        <taxon>Candidatus Staskawicziibacteriota</taxon>
    </lineage>
</organism>
<evidence type="ECO:0000313" key="3">
    <source>
        <dbReference type="Proteomes" id="UP000176308"/>
    </source>
</evidence>
<dbReference type="Pfam" id="PF11074">
    <property type="entry name" value="DUF2779"/>
    <property type="match status" value="1"/>
</dbReference>
<name>A0A1G2I888_9BACT</name>
<gene>
    <name evidence="2" type="ORF">A2904_01230</name>
</gene>
<dbReference type="EMBL" id="MHOX01000031">
    <property type="protein sequence ID" value="OGZ70268.1"/>
    <property type="molecule type" value="Genomic_DNA"/>
</dbReference>
<accession>A0A1G2I888</accession>
<evidence type="ECO:0000259" key="1">
    <source>
        <dbReference type="Pfam" id="PF11074"/>
    </source>
</evidence>
<reference evidence="2 3" key="1">
    <citation type="journal article" date="2016" name="Nat. Commun.">
        <title>Thousands of microbial genomes shed light on interconnected biogeochemical processes in an aquifer system.</title>
        <authorList>
            <person name="Anantharaman K."/>
            <person name="Brown C.T."/>
            <person name="Hug L.A."/>
            <person name="Sharon I."/>
            <person name="Castelle C.J."/>
            <person name="Probst A.J."/>
            <person name="Thomas B.C."/>
            <person name="Singh A."/>
            <person name="Wilkins M.J."/>
            <person name="Karaoz U."/>
            <person name="Brodie E.L."/>
            <person name="Williams K.H."/>
            <person name="Hubbard S.S."/>
            <person name="Banfield J.F."/>
        </authorList>
    </citation>
    <scope>NUCLEOTIDE SEQUENCE [LARGE SCALE GENOMIC DNA]</scope>
</reference>